<reference evidence="3" key="1">
    <citation type="submission" date="2019-09" db="EMBL/GenBank/DDBJ databases">
        <title>Mumia zhuanghuii sp. nov. isolated from the intestinal contents of plateau pika (Ochotona curzoniae) in the Qinghai-Tibet plateau of China.</title>
        <authorList>
            <person name="Tian Z."/>
        </authorList>
    </citation>
    <scope>NUCLEOTIDE SEQUENCE [LARGE SCALE GENOMIC DNA]</scope>
    <source>
        <strain evidence="3">DSM 25564</strain>
    </source>
</reference>
<dbReference type="AlphaFoldDB" id="A0A5J5IY53"/>
<organism evidence="2 3">
    <name type="scientific">Microbacterium radiodurans</name>
    <dbReference type="NCBI Taxonomy" id="661398"/>
    <lineage>
        <taxon>Bacteria</taxon>
        <taxon>Bacillati</taxon>
        <taxon>Actinomycetota</taxon>
        <taxon>Actinomycetes</taxon>
        <taxon>Micrococcales</taxon>
        <taxon>Microbacteriaceae</taxon>
        <taxon>Microbacterium</taxon>
    </lineage>
</organism>
<dbReference type="Proteomes" id="UP000327039">
    <property type="component" value="Unassembled WGS sequence"/>
</dbReference>
<dbReference type="EMBL" id="VYRZ01000001">
    <property type="protein sequence ID" value="KAA9089490.1"/>
    <property type="molecule type" value="Genomic_DNA"/>
</dbReference>
<keyword evidence="1" id="KW-0812">Transmembrane</keyword>
<evidence type="ECO:0000256" key="1">
    <source>
        <dbReference type="SAM" id="Phobius"/>
    </source>
</evidence>
<keyword evidence="1" id="KW-0472">Membrane</keyword>
<evidence type="ECO:0000313" key="3">
    <source>
        <dbReference type="Proteomes" id="UP000327039"/>
    </source>
</evidence>
<comment type="caution">
    <text evidence="2">The sequence shown here is derived from an EMBL/GenBank/DDBJ whole genome shotgun (WGS) entry which is preliminary data.</text>
</comment>
<name>A0A5J5IY53_9MICO</name>
<feature type="transmembrane region" description="Helical" evidence="1">
    <location>
        <begin position="40"/>
        <end position="60"/>
    </location>
</feature>
<evidence type="ECO:0000313" key="2">
    <source>
        <dbReference type="EMBL" id="KAA9089490.1"/>
    </source>
</evidence>
<gene>
    <name evidence="2" type="ORF">F6B42_03135</name>
</gene>
<keyword evidence="3" id="KW-1185">Reference proteome</keyword>
<accession>A0A5J5IY53</accession>
<sequence>MMAVVLALTGLIVLLIALVIFVRNQRIGDDGTNRGSTRRGLILLTFLGLVLALASQLPVFQG</sequence>
<protein>
    <submittedName>
        <fullName evidence="2">Uncharacterized protein</fullName>
    </submittedName>
</protein>
<keyword evidence="1" id="KW-1133">Transmembrane helix</keyword>
<proteinExistence type="predicted"/>